<evidence type="ECO:0000313" key="5">
    <source>
        <dbReference type="Proteomes" id="UP000478052"/>
    </source>
</evidence>
<name>A0A6G0W3Y5_APHCR</name>
<feature type="domain" description="BESS" evidence="3">
    <location>
        <begin position="139"/>
        <end position="178"/>
    </location>
</feature>
<evidence type="ECO:0000259" key="3">
    <source>
        <dbReference type="PROSITE" id="PS51031"/>
    </source>
</evidence>
<dbReference type="AlphaFoldDB" id="A0A6G0W3Y5"/>
<organism evidence="4 5">
    <name type="scientific">Aphis craccivora</name>
    <name type="common">Cowpea aphid</name>
    <dbReference type="NCBI Taxonomy" id="307492"/>
    <lineage>
        <taxon>Eukaryota</taxon>
        <taxon>Metazoa</taxon>
        <taxon>Ecdysozoa</taxon>
        <taxon>Arthropoda</taxon>
        <taxon>Hexapoda</taxon>
        <taxon>Insecta</taxon>
        <taxon>Pterygota</taxon>
        <taxon>Neoptera</taxon>
        <taxon>Paraneoptera</taxon>
        <taxon>Hemiptera</taxon>
        <taxon>Sternorrhyncha</taxon>
        <taxon>Aphidomorpha</taxon>
        <taxon>Aphidoidea</taxon>
        <taxon>Aphididae</taxon>
        <taxon>Aphidini</taxon>
        <taxon>Aphis</taxon>
        <taxon>Aphis</taxon>
    </lineage>
</organism>
<evidence type="ECO:0000313" key="4">
    <source>
        <dbReference type="EMBL" id="KAF0720962.1"/>
    </source>
</evidence>
<gene>
    <name evidence="4" type="ORF">FWK35_00023808</name>
</gene>
<dbReference type="Pfam" id="PF02944">
    <property type="entry name" value="BESS"/>
    <property type="match status" value="1"/>
</dbReference>
<dbReference type="PROSITE" id="PS51031">
    <property type="entry name" value="BESS"/>
    <property type="match status" value="1"/>
</dbReference>
<keyword evidence="1" id="KW-0539">Nucleus</keyword>
<proteinExistence type="predicted"/>
<evidence type="ECO:0000256" key="1">
    <source>
        <dbReference type="PROSITE-ProRule" id="PRU00371"/>
    </source>
</evidence>
<protein>
    <recommendedName>
        <fullName evidence="3">BESS domain-containing protein</fullName>
    </recommendedName>
</protein>
<keyword evidence="5" id="KW-1185">Reference proteome</keyword>
<dbReference type="InterPro" id="IPR004210">
    <property type="entry name" value="BESS_motif"/>
</dbReference>
<reference evidence="4 5" key="1">
    <citation type="submission" date="2019-08" db="EMBL/GenBank/DDBJ databases">
        <title>Whole genome of Aphis craccivora.</title>
        <authorList>
            <person name="Voronova N.V."/>
            <person name="Shulinski R.S."/>
            <person name="Bandarenka Y.V."/>
            <person name="Zhorov D.G."/>
            <person name="Warner D."/>
        </authorList>
    </citation>
    <scope>NUCLEOTIDE SEQUENCE [LARGE SCALE GENOMIC DNA]</scope>
    <source>
        <strain evidence="4">180601</strain>
        <tissue evidence="4">Whole Body</tissue>
    </source>
</reference>
<comment type="caution">
    <text evidence="4">The sequence shown here is derived from an EMBL/GenBank/DDBJ whole genome shotgun (WGS) entry which is preliminary data.</text>
</comment>
<accession>A0A6G0W3Y5</accession>
<comment type="subcellular location">
    <subcellularLocation>
        <location evidence="1">Nucleus</location>
    </subcellularLocation>
</comment>
<dbReference type="EMBL" id="VUJU01009351">
    <property type="protein sequence ID" value="KAF0720962.1"/>
    <property type="molecule type" value="Genomic_DNA"/>
</dbReference>
<evidence type="ECO:0000256" key="2">
    <source>
        <dbReference type="SAM" id="MobiDB-lite"/>
    </source>
</evidence>
<dbReference type="OrthoDB" id="6600747at2759"/>
<dbReference type="GO" id="GO:0003677">
    <property type="term" value="F:DNA binding"/>
    <property type="evidence" value="ECO:0007669"/>
    <property type="project" value="InterPro"/>
</dbReference>
<sequence>MSAIAFTSQEDELFIESVRKYPELYDCSHMQYFNLIVKRCKMERNFPKNWKVCSSSNISVTESATVPHEEGELDRGIGDEFDGGITEENGKIKDSPQRIRSKQDKLAVLLATRNEEQKMLIAAIQSQNETILNRKMNEDDDIDLFFKSLAKTVKKLPTKGINEVKMKTLALVAEAEEKYAAQPTRNFTAQGYFNQPNENSIQMSSSNASTSTYGTSESSQGFTTYNFDENLLYE</sequence>
<dbReference type="GO" id="GO:0005634">
    <property type="term" value="C:nucleus"/>
    <property type="evidence" value="ECO:0007669"/>
    <property type="project" value="UniProtKB-SubCell"/>
</dbReference>
<feature type="region of interest" description="Disordered" evidence="2">
    <location>
        <begin position="192"/>
        <end position="220"/>
    </location>
</feature>
<dbReference type="Proteomes" id="UP000478052">
    <property type="component" value="Unassembled WGS sequence"/>
</dbReference>